<comment type="caution">
    <text evidence="13">The sequence shown here is derived from an EMBL/GenBank/DDBJ whole genome shotgun (WGS) entry which is preliminary data.</text>
</comment>
<dbReference type="SUPFAM" id="SSF49562">
    <property type="entry name" value="C2 domain (Calcium/lipid-binding domain, CaLB)"/>
    <property type="match status" value="2"/>
</dbReference>
<evidence type="ECO:0000259" key="11">
    <source>
        <dbReference type="PROSITE" id="PS50004"/>
    </source>
</evidence>
<keyword evidence="9" id="KW-0446">Lipid-binding</keyword>
<evidence type="ECO:0008006" key="15">
    <source>
        <dbReference type="Google" id="ProtNLM"/>
    </source>
</evidence>
<keyword evidence="4" id="KW-0479">Metal-binding</keyword>
<keyword evidence="7" id="KW-1133">Transmembrane helix</keyword>
<dbReference type="InterPro" id="IPR035892">
    <property type="entry name" value="C2_domain_sf"/>
</dbReference>
<evidence type="ECO:0000256" key="5">
    <source>
        <dbReference type="ARBA" id="ARBA00022737"/>
    </source>
</evidence>
<dbReference type="GO" id="GO:0005737">
    <property type="term" value="C:cytoplasm"/>
    <property type="evidence" value="ECO:0007669"/>
    <property type="project" value="UniProtKB-ARBA"/>
</dbReference>
<keyword evidence="2" id="KW-0813">Transport</keyword>
<evidence type="ECO:0000256" key="6">
    <source>
        <dbReference type="ARBA" id="ARBA00022837"/>
    </source>
</evidence>
<dbReference type="InterPro" id="IPR051634">
    <property type="entry name" value="Extended_Synaptotagmin"/>
</dbReference>
<dbReference type="PANTHER" id="PTHR45761">
    <property type="entry name" value="EXTENDED SYNAPTOTAGMIN-LIKE PROTEIN 2, ISOFORM C"/>
    <property type="match status" value="1"/>
</dbReference>
<dbReference type="Gene3D" id="2.60.40.150">
    <property type="entry name" value="C2 domain"/>
    <property type="match status" value="2"/>
</dbReference>
<dbReference type="AlphaFoldDB" id="A0AAJ0HKI7"/>
<name>A0AAJ0HKI7_9PEZI</name>
<dbReference type="CDD" id="cd00030">
    <property type="entry name" value="C2"/>
    <property type="match status" value="1"/>
</dbReference>
<dbReference type="SMART" id="SM00239">
    <property type="entry name" value="C2"/>
    <property type="match status" value="2"/>
</dbReference>
<dbReference type="CDD" id="cd21670">
    <property type="entry name" value="SMP_ESyt"/>
    <property type="match status" value="1"/>
</dbReference>
<evidence type="ECO:0000256" key="4">
    <source>
        <dbReference type="ARBA" id="ARBA00022723"/>
    </source>
</evidence>
<reference evidence="13" key="2">
    <citation type="submission" date="2023-06" db="EMBL/GenBank/DDBJ databases">
        <authorList>
            <consortium name="Lawrence Berkeley National Laboratory"/>
            <person name="Haridas S."/>
            <person name="Hensen N."/>
            <person name="Bonometti L."/>
            <person name="Westerberg I."/>
            <person name="Brannstrom I.O."/>
            <person name="Guillou S."/>
            <person name="Cros-Aarteil S."/>
            <person name="Calhoun S."/>
            <person name="Kuo A."/>
            <person name="Mondo S."/>
            <person name="Pangilinan J."/>
            <person name="Riley R."/>
            <person name="Labutti K."/>
            <person name="Andreopoulos B."/>
            <person name="Lipzen A."/>
            <person name="Chen C."/>
            <person name="Yanf M."/>
            <person name="Daum C."/>
            <person name="Ng V."/>
            <person name="Clum A."/>
            <person name="Steindorff A."/>
            <person name="Ohm R."/>
            <person name="Martin F."/>
            <person name="Silar P."/>
            <person name="Natvig D."/>
            <person name="Lalanne C."/>
            <person name="Gautier V."/>
            <person name="Ament-Velasquez S.L."/>
            <person name="Kruys A."/>
            <person name="Hutchinson M.I."/>
            <person name="Powell A.J."/>
            <person name="Barry K."/>
            <person name="Miller A.N."/>
            <person name="Grigoriev I.V."/>
            <person name="Debuchy R."/>
            <person name="Gladieux P."/>
            <person name="Thoren M.H."/>
            <person name="Johannesson H."/>
        </authorList>
    </citation>
    <scope>NUCLEOTIDE SEQUENCE</scope>
    <source>
        <strain evidence="13">CBS 955.72</strain>
    </source>
</reference>
<evidence type="ECO:0000313" key="14">
    <source>
        <dbReference type="Proteomes" id="UP001275084"/>
    </source>
</evidence>
<keyword evidence="6" id="KW-0106">Calcium</keyword>
<accession>A0AAJ0HKI7</accession>
<proteinExistence type="predicted"/>
<organism evidence="13 14">
    <name type="scientific">Lasiosphaeria hispida</name>
    <dbReference type="NCBI Taxonomy" id="260671"/>
    <lineage>
        <taxon>Eukaryota</taxon>
        <taxon>Fungi</taxon>
        <taxon>Dikarya</taxon>
        <taxon>Ascomycota</taxon>
        <taxon>Pezizomycotina</taxon>
        <taxon>Sordariomycetes</taxon>
        <taxon>Sordariomycetidae</taxon>
        <taxon>Sordariales</taxon>
        <taxon>Lasiosphaeriaceae</taxon>
        <taxon>Lasiosphaeria</taxon>
    </lineage>
</organism>
<evidence type="ECO:0000256" key="1">
    <source>
        <dbReference type="ARBA" id="ARBA00004370"/>
    </source>
</evidence>
<keyword evidence="5" id="KW-0677">Repeat</keyword>
<evidence type="ECO:0000259" key="12">
    <source>
        <dbReference type="PROSITE" id="PS51847"/>
    </source>
</evidence>
<dbReference type="Proteomes" id="UP001275084">
    <property type="component" value="Unassembled WGS sequence"/>
</dbReference>
<dbReference type="PANTHER" id="PTHR45761:SF1">
    <property type="entry name" value="EXTENDED SYNAPTOTAGMIN-LIKE PROTEIN 2, ISOFORM C"/>
    <property type="match status" value="1"/>
</dbReference>
<protein>
    <recommendedName>
        <fullName evidence="15">C2 domain-containing protein</fullName>
    </recommendedName>
</protein>
<dbReference type="GO" id="GO:0016020">
    <property type="term" value="C:membrane"/>
    <property type="evidence" value="ECO:0007669"/>
    <property type="project" value="UniProtKB-SubCell"/>
</dbReference>
<evidence type="ECO:0000256" key="9">
    <source>
        <dbReference type="ARBA" id="ARBA00023121"/>
    </source>
</evidence>
<evidence type="ECO:0000256" key="10">
    <source>
        <dbReference type="ARBA" id="ARBA00023136"/>
    </source>
</evidence>
<feature type="domain" description="C2" evidence="11">
    <location>
        <begin position="181"/>
        <end position="312"/>
    </location>
</feature>
<keyword evidence="8" id="KW-0445">Lipid transport</keyword>
<evidence type="ECO:0000256" key="2">
    <source>
        <dbReference type="ARBA" id="ARBA00022448"/>
    </source>
</evidence>
<dbReference type="InterPro" id="IPR000008">
    <property type="entry name" value="C2_dom"/>
</dbReference>
<dbReference type="InterPro" id="IPR039010">
    <property type="entry name" value="Synaptotagmin_SMP"/>
</dbReference>
<evidence type="ECO:0000256" key="3">
    <source>
        <dbReference type="ARBA" id="ARBA00022692"/>
    </source>
</evidence>
<sequence>MSSLIETLTASGGPESVGFINDIVAQLWPNICVAGSRLIKDIAEPMFGTMLPAPLNTLHFTKIDLGQIPMIFANVDVHKTDNSGIKVDLDLNWDGTCDIELDGSMIPKIGVEHVKLKGRLSLLLCPLTNIIPLIGAVQVAFIDPPSLELVFTDGAHIANLGAIDRAIRKVILSIIASMAVLPNRFLVKLDPNNDFFKTYQHPLGVLRLTVESGTNFGEESKSKNFLKKLVHDVPDCFVKVNVSAEGEWKTNTVKNNRHPEWNETNDFLVTDYHQHIEVDVKDDDTASDDDMGVASTSVKQLLLNGGRQQLSLIHHGEPTDKTLSLSGVFFQFIPDATSLFEESSGTVGLLTVLVASALGIQGNRLQLKPSVKVSWGGQAFRTAIKTDAPGSDIENPSFDQTFKIPLTSSMIPGPPVTITLMDNEEERGSVEVSLEDVLSAPNMALEAEFDVGNGARVRAGVWLRGTTLAQ</sequence>
<dbReference type="PROSITE" id="PS51847">
    <property type="entry name" value="SMP"/>
    <property type="match status" value="1"/>
</dbReference>
<dbReference type="Pfam" id="PF00168">
    <property type="entry name" value="C2"/>
    <property type="match status" value="2"/>
</dbReference>
<evidence type="ECO:0000313" key="13">
    <source>
        <dbReference type="EMBL" id="KAK3356601.1"/>
    </source>
</evidence>
<dbReference type="GO" id="GO:0046872">
    <property type="term" value="F:metal ion binding"/>
    <property type="evidence" value="ECO:0007669"/>
    <property type="project" value="UniProtKB-KW"/>
</dbReference>
<keyword evidence="10" id="KW-0472">Membrane</keyword>
<dbReference type="GO" id="GO:0012505">
    <property type="term" value="C:endomembrane system"/>
    <property type="evidence" value="ECO:0007669"/>
    <property type="project" value="UniProtKB-ARBA"/>
</dbReference>
<comment type="subcellular location">
    <subcellularLocation>
        <location evidence="1">Membrane</location>
    </subcellularLocation>
</comment>
<gene>
    <name evidence="13" type="ORF">B0T25DRAFT_537041</name>
</gene>
<keyword evidence="3" id="KW-0812">Transmembrane</keyword>
<dbReference type="GO" id="GO:0006869">
    <property type="term" value="P:lipid transport"/>
    <property type="evidence" value="ECO:0007669"/>
    <property type="project" value="UniProtKB-KW"/>
</dbReference>
<dbReference type="EMBL" id="JAUIQD010000003">
    <property type="protein sequence ID" value="KAK3356601.1"/>
    <property type="molecule type" value="Genomic_DNA"/>
</dbReference>
<dbReference type="GO" id="GO:0008289">
    <property type="term" value="F:lipid binding"/>
    <property type="evidence" value="ECO:0007669"/>
    <property type="project" value="UniProtKB-KW"/>
</dbReference>
<keyword evidence="14" id="KW-1185">Reference proteome</keyword>
<evidence type="ECO:0000256" key="8">
    <source>
        <dbReference type="ARBA" id="ARBA00023055"/>
    </source>
</evidence>
<reference evidence="13" key="1">
    <citation type="journal article" date="2023" name="Mol. Phylogenet. Evol.">
        <title>Genome-scale phylogeny and comparative genomics of the fungal order Sordariales.</title>
        <authorList>
            <person name="Hensen N."/>
            <person name="Bonometti L."/>
            <person name="Westerberg I."/>
            <person name="Brannstrom I.O."/>
            <person name="Guillou S."/>
            <person name="Cros-Aarteil S."/>
            <person name="Calhoun S."/>
            <person name="Haridas S."/>
            <person name="Kuo A."/>
            <person name="Mondo S."/>
            <person name="Pangilinan J."/>
            <person name="Riley R."/>
            <person name="LaButti K."/>
            <person name="Andreopoulos B."/>
            <person name="Lipzen A."/>
            <person name="Chen C."/>
            <person name="Yan M."/>
            <person name="Daum C."/>
            <person name="Ng V."/>
            <person name="Clum A."/>
            <person name="Steindorff A."/>
            <person name="Ohm R.A."/>
            <person name="Martin F."/>
            <person name="Silar P."/>
            <person name="Natvig D.O."/>
            <person name="Lalanne C."/>
            <person name="Gautier V."/>
            <person name="Ament-Velasquez S.L."/>
            <person name="Kruys A."/>
            <person name="Hutchinson M.I."/>
            <person name="Powell A.J."/>
            <person name="Barry K."/>
            <person name="Miller A.N."/>
            <person name="Grigoriev I.V."/>
            <person name="Debuchy R."/>
            <person name="Gladieux P."/>
            <person name="Hiltunen Thoren M."/>
            <person name="Johannesson H."/>
        </authorList>
    </citation>
    <scope>NUCLEOTIDE SEQUENCE</scope>
    <source>
        <strain evidence="13">CBS 955.72</strain>
    </source>
</reference>
<dbReference type="InterPro" id="IPR031468">
    <property type="entry name" value="SMP_LBD"/>
</dbReference>
<dbReference type="Pfam" id="PF17047">
    <property type="entry name" value="SMP_LBD"/>
    <property type="match status" value="1"/>
</dbReference>
<dbReference type="PROSITE" id="PS50004">
    <property type="entry name" value="C2"/>
    <property type="match status" value="1"/>
</dbReference>
<evidence type="ECO:0000256" key="7">
    <source>
        <dbReference type="ARBA" id="ARBA00022989"/>
    </source>
</evidence>
<feature type="domain" description="SMP-LTD" evidence="12">
    <location>
        <begin position="13"/>
        <end position="190"/>
    </location>
</feature>